<evidence type="ECO:0000313" key="5">
    <source>
        <dbReference type="Proteomes" id="UP000277577"/>
    </source>
</evidence>
<dbReference type="PATRIC" id="fig|28084.5.peg.1244"/>
<gene>
    <name evidence="2" type="ORF">Lche_1144</name>
    <name evidence="3" type="ORF">NCTC11976_01795</name>
</gene>
<dbReference type="Proteomes" id="UP000277577">
    <property type="component" value="Chromosome"/>
</dbReference>
<dbReference type="RefSeq" id="WP_028382068.1">
    <property type="nucleotide sequence ID" value="NZ_CAAAIT010000002.1"/>
</dbReference>
<reference evidence="3 5" key="2">
    <citation type="submission" date="2018-12" db="EMBL/GenBank/DDBJ databases">
        <authorList>
            <consortium name="Pathogen Informatics"/>
        </authorList>
    </citation>
    <scope>NUCLEOTIDE SEQUENCE [LARGE SCALE GENOMIC DNA]</scope>
    <source>
        <strain evidence="3 5">NCTC11976</strain>
    </source>
</reference>
<organism evidence="2 4">
    <name type="scientific">Legionella cherrii</name>
    <dbReference type="NCBI Taxonomy" id="28084"/>
    <lineage>
        <taxon>Bacteria</taxon>
        <taxon>Pseudomonadati</taxon>
        <taxon>Pseudomonadota</taxon>
        <taxon>Gammaproteobacteria</taxon>
        <taxon>Legionellales</taxon>
        <taxon>Legionellaceae</taxon>
        <taxon>Legionella</taxon>
    </lineage>
</organism>
<dbReference type="STRING" id="28084.Lche_1144"/>
<accession>A0A0W0S7S4</accession>
<keyword evidence="1" id="KW-0732">Signal</keyword>
<proteinExistence type="predicted"/>
<evidence type="ECO:0000256" key="1">
    <source>
        <dbReference type="SAM" id="SignalP"/>
    </source>
</evidence>
<sequence length="122" mass="13966">MKLFRMMLLGFLFSASLFTQVSAAPVEDHALAVPVEDYDFQQERMKLTPDSVIVISTFDSEDHVTAYTYAGVRLWNAPFHAKILSWQIAGDYVFIFSKDRKGTKTYITCLNRHTGALIWQKP</sequence>
<name>A0A0W0S7S4_9GAMM</name>
<protein>
    <submittedName>
        <fullName evidence="2">Uncharacterized protein</fullName>
    </submittedName>
</protein>
<dbReference type="OrthoDB" id="5640636at2"/>
<evidence type="ECO:0000313" key="4">
    <source>
        <dbReference type="Proteomes" id="UP000054921"/>
    </source>
</evidence>
<feature type="chain" id="PRO_5030019467" evidence="1">
    <location>
        <begin position="24"/>
        <end position="122"/>
    </location>
</feature>
<reference evidence="2 4" key="1">
    <citation type="submission" date="2015-11" db="EMBL/GenBank/DDBJ databases">
        <title>Genomic analysis of 38 Legionella species identifies large and diverse effector repertoires.</title>
        <authorList>
            <person name="Burstein D."/>
            <person name="Amaro F."/>
            <person name="Zusman T."/>
            <person name="Lifshitz Z."/>
            <person name="Cohen O."/>
            <person name="Gilbert J.A."/>
            <person name="Pupko T."/>
            <person name="Shuman H.A."/>
            <person name="Segal G."/>
        </authorList>
    </citation>
    <scope>NUCLEOTIDE SEQUENCE [LARGE SCALE GENOMIC DNA]</scope>
    <source>
        <strain evidence="2 4">ORW</strain>
    </source>
</reference>
<evidence type="ECO:0000313" key="2">
    <source>
        <dbReference type="EMBL" id="KTC79124.1"/>
    </source>
</evidence>
<evidence type="ECO:0000313" key="3">
    <source>
        <dbReference type="EMBL" id="VEB36606.1"/>
    </source>
</evidence>
<feature type="signal peptide" evidence="1">
    <location>
        <begin position="1"/>
        <end position="23"/>
    </location>
</feature>
<keyword evidence="5" id="KW-1185">Reference proteome</keyword>
<dbReference type="Proteomes" id="UP000054921">
    <property type="component" value="Unassembled WGS sequence"/>
</dbReference>
<dbReference type="AlphaFoldDB" id="A0A0W0S7S4"/>
<dbReference type="EMBL" id="LR134173">
    <property type="protein sequence ID" value="VEB36606.1"/>
    <property type="molecule type" value="Genomic_DNA"/>
</dbReference>
<dbReference type="EMBL" id="LNXW01000013">
    <property type="protein sequence ID" value="KTC79124.1"/>
    <property type="molecule type" value="Genomic_DNA"/>
</dbReference>